<accession>A0ACC0C9D5</accession>
<gene>
    <name evidence="1" type="ORF">M9H77_02718</name>
</gene>
<reference evidence="2" key="1">
    <citation type="journal article" date="2023" name="Nat. Plants">
        <title>Single-cell RNA sequencing provides a high-resolution roadmap for understanding the multicellular compartmentation of specialized metabolism.</title>
        <authorList>
            <person name="Sun S."/>
            <person name="Shen X."/>
            <person name="Li Y."/>
            <person name="Li Y."/>
            <person name="Wang S."/>
            <person name="Li R."/>
            <person name="Zhang H."/>
            <person name="Shen G."/>
            <person name="Guo B."/>
            <person name="Wei J."/>
            <person name="Xu J."/>
            <person name="St-Pierre B."/>
            <person name="Chen S."/>
            <person name="Sun C."/>
        </authorList>
    </citation>
    <scope>NUCLEOTIDE SEQUENCE [LARGE SCALE GENOMIC DNA]</scope>
</reference>
<dbReference type="EMBL" id="CM044701">
    <property type="protein sequence ID" value="KAI5681490.1"/>
    <property type="molecule type" value="Genomic_DNA"/>
</dbReference>
<keyword evidence="2" id="KW-1185">Reference proteome</keyword>
<dbReference type="Proteomes" id="UP001060085">
    <property type="component" value="Linkage Group LG01"/>
</dbReference>
<evidence type="ECO:0000313" key="1">
    <source>
        <dbReference type="EMBL" id="KAI5681490.1"/>
    </source>
</evidence>
<comment type="caution">
    <text evidence="1">The sequence shown here is derived from an EMBL/GenBank/DDBJ whole genome shotgun (WGS) entry which is preliminary data.</text>
</comment>
<name>A0ACC0C9D5_CATRO</name>
<proteinExistence type="predicted"/>
<sequence>MERKRSQNKEMCFGEFGDLNNLLPISSSEDVDNIGTSKKKVSKNANENPSDWKLIFEEPAMVENQTKMILVGQEERGLASILKCPGQRLLRKTEVPVPCHEAKDIEDSSKNMVTLSYELIVQIGNEFASTFVMRTLGPRKWLEDVGKLWEEKLDIKGISSYLRKNRYGGNIAECEKVFIPVNVGNTHWYCLLVEFTEKKLFILDSLQSRRRNKDVKALAEAFNKAFCAIFETKYEHNVSSYVLESPELPKQNNLYDCGVYVIKFMEALEIDKMKNIKSLSVVVVVVVVVVVYVGLLVRNKILKLKLQLPYGKEVFLFNRRVDFPIALWMVSGICNI</sequence>
<evidence type="ECO:0000313" key="2">
    <source>
        <dbReference type="Proteomes" id="UP001060085"/>
    </source>
</evidence>
<protein>
    <submittedName>
        <fullName evidence="1">Uncharacterized protein</fullName>
    </submittedName>
</protein>
<organism evidence="1 2">
    <name type="scientific">Catharanthus roseus</name>
    <name type="common">Madagascar periwinkle</name>
    <name type="synonym">Vinca rosea</name>
    <dbReference type="NCBI Taxonomy" id="4058"/>
    <lineage>
        <taxon>Eukaryota</taxon>
        <taxon>Viridiplantae</taxon>
        <taxon>Streptophyta</taxon>
        <taxon>Embryophyta</taxon>
        <taxon>Tracheophyta</taxon>
        <taxon>Spermatophyta</taxon>
        <taxon>Magnoliopsida</taxon>
        <taxon>eudicotyledons</taxon>
        <taxon>Gunneridae</taxon>
        <taxon>Pentapetalae</taxon>
        <taxon>asterids</taxon>
        <taxon>lamiids</taxon>
        <taxon>Gentianales</taxon>
        <taxon>Apocynaceae</taxon>
        <taxon>Rauvolfioideae</taxon>
        <taxon>Vinceae</taxon>
        <taxon>Catharanthinae</taxon>
        <taxon>Catharanthus</taxon>
    </lineage>
</organism>